<protein>
    <submittedName>
        <fullName evidence="1">Uncharacterized protein</fullName>
    </submittedName>
</protein>
<evidence type="ECO:0000313" key="1">
    <source>
        <dbReference type="EMBL" id="KAH0894140.1"/>
    </source>
</evidence>
<proteinExistence type="predicted"/>
<keyword evidence="2" id="KW-1185">Reference proteome</keyword>
<accession>A0ABQ8ANQ1</accession>
<gene>
    <name evidence="1" type="ORF">HID58_056569</name>
</gene>
<reference evidence="1 2" key="1">
    <citation type="submission" date="2021-05" db="EMBL/GenBank/DDBJ databases">
        <title>Genome Assembly of Synthetic Allotetraploid Brassica napus Reveals Homoeologous Exchanges between Subgenomes.</title>
        <authorList>
            <person name="Davis J.T."/>
        </authorList>
    </citation>
    <scope>NUCLEOTIDE SEQUENCE [LARGE SCALE GENOMIC DNA]</scope>
    <source>
        <strain evidence="2">cv. Da-Ae</strain>
        <tissue evidence="1">Seedling</tissue>
    </source>
</reference>
<sequence length="177" mass="20211">MKRRLSSSYRLAINLESMEGSLVLALMLGETSFLLYISTHTNLCLVFICFGLHIKGTDYKNLDATCIRDYIDVTYFVDARSYLEKAKLHKIGIFNVGTRKVPVGEGDCGSLKEQRSITWKEGHEIRRGVHRCKQDQSGQLSIQILKRFWRLHGDGKIFIPMAMNLLPLSLHTSLSLY</sequence>
<dbReference type="EMBL" id="JAGKQM010000013">
    <property type="protein sequence ID" value="KAH0894140.1"/>
    <property type="molecule type" value="Genomic_DNA"/>
</dbReference>
<dbReference type="Proteomes" id="UP000824890">
    <property type="component" value="Unassembled WGS sequence"/>
</dbReference>
<evidence type="ECO:0000313" key="2">
    <source>
        <dbReference type="Proteomes" id="UP000824890"/>
    </source>
</evidence>
<organism evidence="1 2">
    <name type="scientific">Brassica napus</name>
    <name type="common">Rape</name>
    <dbReference type="NCBI Taxonomy" id="3708"/>
    <lineage>
        <taxon>Eukaryota</taxon>
        <taxon>Viridiplantae</taxon>
        <taxon>Streptophyta</taxon>
        <taxon>Embryophyta</taxon>
        <taxon>Tracheophyta</taxon>
        <taxon>Spermatophyta</taxon>
        <taxon>Magnoliopsida</taxon>
        <taxon>eudicotyledons</taxon>
        <taxon>Gunneridae</taxon>
        <taxon>Pentapetalae</taxon>
        <taxon>rosids</taxon>
        <taxon>malvids</taxon>
        <taxon>Brassicales</taxon>
        <taxon>Brassicaceae</taxon>
        <taxon>Brassiceae</taxon>
        <taxon>Brassica</taxon>
    </lineage>
</organism>
<name>A0ABQ8ANQ1_BRANA</name>
<comment type="caution">
    <text evidence="1">The sequence shown here is derived from an EMBL/GenBank/DDBJ whole genome shotgun (WGS) entry which is preliminary data.</text>
</comment>